<proteinExistence type="predicted"/>
<sequence length="60" mass="7054">MCFLSICLPSVTFPYVNFVQNRVDKLTVISIEHLNYFFSYTSNYSEWMQFSQIKSKGTSL</sequence>
<gene>
    <name evidence="1" type="ORF">ND2E_1486</name>
</gene>
<name>A0A099KWP4_COLPS</name>
<dbReference type="Proteomes" id="UP000029843">
    <property type="component" value="Unassembled WGS sequence"/>
</dbReference>
<organism evidence="1 2">
    <name type="scientific">Colwellia psychrerythraea</name>
    <name type="common">Vibrio psychroerythus</name>
    <dbReference type="NCBI Taxonomy" id="28229"/>
    <lineage>
        <taxon>Bacteria</taxon>
        <taxon>Pseudomonadati</taxon>
        <taxon>Pseudomonadota</taxon>
        <taxon>Gammaproteobacteria</taxon>
        <taxon>Alteromonadales</taxon>
        <taxon>Colwelliaceae</taxon>
        <taxon>Colwellia</taxon>
    </lineage>
</organism>
<comment type="caution">
    <text evidence="1">The sequence shown here is derived from an EMBL/GenBank/DDBJ whole genome shotgun (WGS) entry which is preliminary data.</text>
</comment>
<accession>A0A099KWP4</accession>
<dbReference type="EMBL" id="JQED01000005">
    <property type="protein sequence ID" value="KGJ94297.1"/>
    <property type="molecule type" value="Genomic_DNA"/>
</dbReference>
<evidence type="ECO:0000313" key="2">
    <source>
        <dbReference type="Proteomes" id="UP000029843"/>
    </source>
</evidence>
<evidence type="ECO:0000313" key="1">
    <source>
        <dbReference type="EMBL" id="KGJ94297.1"/>
    </source>
</evidence>
<reference evidence="1 2" key="1">
    <citation type="submission" date="2014-08" db="EMBL/GenBank/DDBJ databases">
        <title>Genomic and Phenotypic Diversity of Colwellia psychrerythraea strains from Disparate Marine Basins.</title>
        <authorList>
            <person name="Techtmann S.M."/>
            <person name="Stelling S.C."/>
            <person name="Utturkar S.M."/>
            <person name="Alshibli N."/>
            <person name="Harris A."/>
            <person name="Brown S.D."/>
            <person name="Hazen T.C."/>
        </authorList>
    </citation>
    <scope>NUCLEOTIDE SEQUENCE [LARGE SCALE GENOMIC DNA]</scope>
    <source>
        <strain evidence="1 2">ND2E</strain>
    </source>
</reference>
<dbReference type="AlphaFoldDB" id="A0A099KWP4"/>
<protein>
    <submittedName>
        <fullName evidence="1">Uncharacterized protein</fullName>
    </submittedName>
</protein>